<dbReference type="Proteomes" id="UP000191901">
    <property type="component" value="Chromosome"/>
</dbReference>
<accession>A0A1Z3HV52</accession>
<dbReference type="KEGG" id="hhg:XM38_049910"/>
<evidence type="ECO:0000313" key="1">
    <source>
        <dbReference type="EMBL" id="ASC74017.1"/>
    </source>
</evidence>
<protein>
    <submittedName>
        <fullName evidence="1">Uncharacterized protein</fullName>
    </submittedName>
</protein>
<dbReference type="RefSeq" id="WP_202978959.1">
    <property type="nucleotide sequence ID" value="NZ_CP021983.2"/>
</dbReference>
<organism evidence="1 2">
    <name type="scientific">Halomicronema hongdechloris C2206</name>
    <dbReference type="NCBI Taxonomy" id="1641165"/>
    <lineage>
        <taxon>Bacteria</taxon>
        <taxon>Bacillati</taxon>
        <taxon>Cyanobacteriota</taxon>
        <taxon>Cyanophyceae</taxon>
        <taxon>Nodosilineales</taxon>
        <taxon>Nodosilineaceae</taxon>
        <taxon>Halomicronema</taxon>
    </lineage>
</organism>
<proteinExistence type="predicted"/>
<sequence>MRCAIISRAGQVLAYGRLLIRQEDDGALRLFLETDGGRVLPGGLLSDDGDMTAASAVLADQFFDLWGMSDLTLSIQCGTQGLDSTAALPDSSDIETALL</sequence>
<evidence type="ECO:0000313" key="2">
    <source>
        <dbReference type="Proteomes" id="UP000191901"/>
    </source>
</evidence>
<dbReference type="AlphaFoldDB" id="A0A1Z3HV52"/>
<name>A0A1Z3HV52_9CYAN</name>
<gene>
    <name evidence="1" type="ORF">XM38_049910</name>
</gene>
<reference evidence="1 2" key="1">
    <citation type="journal article" date="2016" name="Biochim. Biophys. Acta">
        <title>Characterization of red-shifted phycobilisomes isolated from the chlorophyll f-containing cyanobacterium Halomicronema hongdechloris.</title>
        <authorList>
            <person name="Li Y."/>
            <person name="Lin Y."/>
            <person name="Garvey C.J."/>
            <person name="Birch D."/>
            <person name="Corkery R.W."/>
            <person name="Loughlin P.C."/>
            <person name="Scheer H."/>
            <person name="Willows R.D."/>
            <person name="Chen M."/>
        </authorList>
    </citation>
    <scope>NUCLEOTIDE SEQUENCE [LARGE SCALE GENOMIC DNA]</scope>
    <source>
        <strain evidence="1 2">C2206</strain>
    </source>
</reference>
<keyword evidence="2" id="KW-1185">Reference proteome</keyword>
<dbReference type="EMBL" id="CP021983">
    <property type="protein sequence ID" value="ASC74017.1"/>
    <property type="molecule type" value="Genomic_DNA"/>
</dbReference>